<dbReference type="PANTHER" id="PTHR42878">
    <property type="entry name" value="TWO-COMPONENT HISTIDINE KINASE"/>
    <property type="match status" value="1"/>
</dbReference>
<keyword evidence="11" id="KW-0902">Two-component regulatory system</keyword>
<dbReference type="Gene3D" id="3.30.565.10">
    <property type="entry name" value="Histidine kinase-like ATPase, C-terminal domain"/>
    <property type="match status" value="1"/>
</dbReference>
<dbReference type="GO" id="GO:0000155">
    <property type="term" value="F:phosphorelay sensor kinase activity"/>
    <property type="evidence" value="ECO:0007669"/>
    <property type="project" value="InterPro"/>
</dbReference>
<dbReference type="GO" id="GO:0032259">
    <property type="term" value="P:methylation"/>
    <property type="evidence" value="ECO:0007669"/>
    <property type="project" value="UniProtKB-KW"/>
</dbReference>
<comment type="subcellular location">
    <subcellularLocation>
        <location evidence="2">Membrane</location>
        <topology evidence="2">Multi-pass membrane protein</topology>
    </subcellularLocation>
</comment>
<name>A0A110B6E1_9SPHI</name>
<dbReference type="SMART" id="SM00387">
    <property type="entry name" value="HATPase_c"/>
    <property type="match status" value="1"/>
</dbReference>
<dbReference type="FunFam" id="3.30.565.10:FF:000006">
    <property type="entry name" value="Sensor histidine kinase WalK"/>
    <property type="match status" value="1"/>
</dbReference>
<evidence type="ECO:0000256" key="1">
    <source>
        <dbReference type="ARBA" id="ARBA00000085"/>
    </source>
</evidence>
<keyword evidence="6" id="KW-0812">Transmembrane</keyword>
<keyword evidence="12" id="KW-0472">Membrane</keyword>
<dbReference type="InterPro" id="IPR000014">
    <property type="entry name" value="PAS"/>
</dbReference>
<comment type="catalytic activity">
    <reaction evidence="1">
        <text>ATP + protein L-histidine = ADP + protein N-phospho-L-histidine.</text>
        <dbReference type="EC" id="2.7.13.3"/>
    </reaction>
</comment>
<keyword evidence="8 13" id="KW-0418">Kinase</keyword>
<dbReference type="SUPFAM" id="SSF55785">
    <property type="entry name" value="PYP-like sensor domain (PAS domain)"/>
    <property type="match status" value="2"/>
</dbReference>
<evidence type="ECO:0000256" key="5">
    <source>
        <dbReference type="ARBA" id="ARBA00022679"/>
    </source>
</evidence>
<dbReference type="KEGG" id="mgot:MgSA37_04020"/>
<dbReference type="InterPro" id="IPR050351">
    <property type="entry name" value="BphY/WalK/GraS-like"/>
</dbReference>
<evidence type="ECO:0000256" key="11">
    <source>
        <dbReference type="ARBA" id="ARBA00023012"/>
    </source>
</evidence>
<organism evidence="13 14">
    <name type="scientific">Mucilaginibacter gotjawali</name>
    <dbReference type="NCBI Taxonomy" id="1550579"/>
    <lineage>
        <taxon>Bacteria</taxon>
        <taxon>Pseudomonadati</taxon>
        <taxon>Bacteroidota</taxon>
        <taxon>Sphingobacteriia</taxon>
        <taxon>Sphingobacteriales</taxon>
        <taxon>Sphingobacteriaceae</taxon>
        <taxon>Mucilaginibacter</taxon>
    </lineage>
</organism>
<dbReference type="PROSITE" id="PS50109">
    <property type="entry name" value="HIS_KIN"/>
    <property type="match status" value="1"/>
</dbReference>
<evidence type="ECO:0000256" key="2">
    <source>
        <dbReference type="ARBA" id="ARBA00004141"/>
    </source>
</evidence>
<sequence>MITGSFPADIFQSIFEKSPGSLLVKGDIPRFTIIAASDSYLQITSRTRENIVGKGFFEEFPDNATKDDENAARKVFTRVVETGQKIEVPVYRFDVLSNNTGKYEPRYWSCCNTPIADGGNRVAYILNTVVDITEEVMAKEAAIENENRLRLAAEAAAFGTWELNIQTQVFNYSPRLAEIFGHPAGTSLGLLDVRAQIYADDMEHIVVDAYLKALKTGKYLYEVRINWPDNSLRWIKVQGVLVYDEKKMPLMLLGTILDTTESKRDEIRKNDFIAMVSHELKTPLTSIKAYLQLLSRKLEPSNDKFINNALHIANMQVNRMTDLIHGFLDLSKLEPGKLKLNLQVFDLNKLIEEMIGETTLISPNHKISFKPGEYLTVSADREKIGQVITNFLSNAIKYSNKGSEIIVSCQQQAGGVQVAVKDEGFGIKPKDQEKLFQRFYRVESSRMKNISGFGIGLYLASEIIQRHKGKIWVESAEDMGSTFYFSLPLHNK</sequence>
<dbReference type="EMBL" id="AP017313">
    <property type="protein sequence ID" value="BAU55828.1"/>
    <property type="molecule type" value="Genomic_DNA"/>
</dbReference>
<dbReference type="InterPro" id="IPR035965">
    <property type="entry name" value="PAS-like_dom_sf"/>
</dbReference>
<dbReference type="Pfam" id="PF02518">
    <property type="entry name" value="HATPase_c"/>
    <property type="match status" value="1"/>
</dbReference>
<dbReference type="GO" id="GO:0007234">
    <property type="term" value="P:osmosensory signaling via phosphorelay pathway"/>
    <property type="evidence" value="ECO:0007669"/>
    <property type="project" value="TreeGrafter"/>
</dbReference>
<dbReference type="InterPro" id="IPR004358">
    <property type="entry name" value="Sig_transdc_His_kin-like_C"/>
</dbReference>
<dbReference type="RefSeq" id="WP_096354301.1">
    <property type="nucleotide sequence ID" value="NZ_AP017313.1"/>
</dbReference>
<dbReference type="InterPro" id="IPR013656">
    <property type="entry name" value="PAS_4"/>
</dbReference>
<dbReference type="GO" id="GO:0016020">
    <property type="term" value="C:membrane"/>
    <property type="evidence" value="ECO:0007669"/>
    <property type="project" value="UniProtKB-SubCell"/>
</dbReference>
<proteinExistence type="predicted"/>
<dbReference type="InterPro" id="IPR000700">
    <property type="entry name" value="PAS-assoc_C"/>
</dbReference>
<dbReference type="Pfam" id="PF08447">
    <property type="entry name" value="PAS_3"/>
    <property type="match status" value="1"/>
</dbReference>
<dbReference type="GO" id="GO:0008168">
    <property type="term" value="F:methyltransferase activity"/>
    <property type="evidence" value="ECO:0007669"/>
    <property type="project" value="UniProtKB-KW"/>
</dbReference>
<dbReference type="Pfam" id="PF00512">
    <property type="entry name" value="HisKA"/>
    <property type="match status" value="1"/>
</dbReference>
<dbReference type="PROSITE" id="PS50113">
    <property type="entry name" value="PAC"/>
    <property type="match status" value="1"/>
</dbReference>
<dbReference type="InterPro" id="IPR005467">
    <property type="entry name" value="His_kinase_dom"/>
</dbReference>
<evidence type="ECO:0000256" key="4">
    <source>
        <dbReference type="ARBA" id="ARBA00022553"/>
    </source>
</evidence>
<dbReference type="Gene3D" id="1.10.287.130">
    <property type="match status" value="1"/>
</dbReference>
<keyword evidence="9" id="KW-0067">ATP-binding</keyword>
<dbReference type="Pfam" id="PF08448">
    <property type="entry name" value="PAS_4"/>
    <property type="match status" value="1"/>
</dbReference>
<dbReference type="InterPro" id="IPR036890">
    <property type="entry name" value="HATPase_C_sf"/>
</dbReference>
<dbReference type="GO" id="GO:0000156">
    <property type="term" value="F:phosphorelay response regulator activity"/>
    <property type="evidence" value="ECO:0007669"/>
    <property type="project" value="TreeGrafter"/>
</dbReference>
<dbReference type="SMART" id="SM00091">
    <property type="entry name" value="PAS"/>
    <property type="match status" value="2"/>
</dbReference>
<dbReference type="SUPFAM" id="SSF47384">
    <property type="entry name" value="Homodimeric domain of signal transducing histidine kinase"/>
    <property type="match status" value="1"/>
</dbReference>
<dbReference type="InterPro" id="IPR003594">
    <property type="entry name" value="HATPase_dom"/>
</dbReference>
<dbReference type="FunFam" id="1.10.287.130:FF:000001">
    <property type="entry name" value="Two-component sensor histidine kinase"/>
    <property type="match status" value="1"/>
</dbReference>
<dbReference type="GO" id="GO:0005524">
    <property type="term" value="F:ATP binding"/>
    <property type="evidence" value="ECO:0007669"/>
    <property type="project" value="UniProtKB-KW"/>
</dbReference>
<dbReference type="InterPro" id="IPR036097">
    <property type="entry name" value="HisK_dim/P_sf"/>
</dbReference>
<evidence type="ECO:0000256" key="6">
    <source>
        <dbReference type="ARBA" id="ARBA00022692"/>
    </source>
</evidence>
<evidence type="ECO:0000256" key="12">
    <source>
        <dbReference type="ARBA" id="ARBA00023136"/>
    </source>
</evidence>
<dbReference type="PANTHER" id="PTHR42878:SF7">
    <property type="entry name" value="SENSOR HISTIDINE KINASE GLRK"/>
    <property type="match status" value="1"/>
</dbReference>
<evidence type="ECO:0000256" key="7">
    <source>
        <dbReference type="ARBA" id="ARBA00022741"/>
    </source>
</evidence>
<accession>A0A110B6E1</accession>
<protein>
    <recommendedName>
        <fullName evidence="3">histidine kinase</fullName>
        <ecNumber evidence="3">2.7.13.3</ecNumber>
    </recommendedName>
</protein>
<evidence type="ECO:0000256" key="8">
    <source>
        <dbReference type="ARBA" id="ARBA00022777"/>
    </source>
</evidence>
<evidence type="ECO:0000313" key="13">
    <source>
        <dbReference type="EMBL" id="BAU55828.1"/>
    </source>
</evidence>
<evidence type="ECO:0000313" key="14">
    <source>
        <dbReference type="Proteomes" id="UP000218263"/>
    </source>
</evidence>
<dbReference type="Gene3D" id="3.30.450.20">
    <property type="entry name" value="PAS domain"/>
    <property type="match status" value="2"/>
</dbReference>
<evidence type="ECO:0000256" key="9">
    <source>
        <dbReference type="ARBA" id="ARBA00022840"/>
    </source>
</evidence>
<evidence type="ECO:0000256" key="10">
    <source>
        <dbReference type="ARBA" id="ARBA00022989"/>
    </source>
</evidence>
<dbReference type="CDD" id="cd00082">
    <property type="entry name" value="HisKA"/>
    <property type="match status" value="1"/>
</dbReference>
<keyword evidence="4" id="KW-0597">Phosphoprotein</keyword>
<dbReference type="OrthoDB" id="9813151at2"/>
<dbReference type="SUPFAM" id="SSF55874">
    <property type="entry name" value="ATPase domain of HSP90 chaperone/DNA topoisomerase II/histidine kinase"/>
    <property type="match status" value="1"/>
</dbReference>
<dbReference type="Proteomes" id="UP000218263">
    <property type="component" value="Chromosome"/>
</dbReference>
<keyword evidence="5 13" id="KW-0808">Transferase</keyword>
<gene>
    <name evidence="13" type="primary">yycG_5</name>
    <name evidence="13" type="ORF">MgSA37_04020</name>
</gene>
<reference evidence="13 14" key="1">
    <citation type="submission" date="2015-12" db="EMBL/GenBank/DDBJ databases">
        <title>Genome sequence of Mucilaginibacter gotjawali.</title>
        <authorList>
            <person name="Lee J.S."/>
            <person name="Lee K.C."/>
            <person name="Kim K.K."/>
            <person name="Lee B.W."/>
        </authorList>
    </citation>
    <scope>NUCLEOTIDE SEQUENCE [LARGE SCALE GENOMIC DNA]</scope>
    <source>
        <strain evidence="13 14">SA3-7</strain>
    </source>
</reference>
<keyword evidence="14" id="KW-1185">Reference proteome</keyword>
<dbReference type="PRINTS" id="PR00344">
    <property type="entry name" value="BCTRLSENSOR"/>
</dbReference>
<dbReference type="CDD" id="cd00130">
    <property type="entry name" value="PAS"/>
    <property type="match status" value="1"/>
</dbReference>
<evidence type="ECO:0000256" key="3">
    <source>
        <dbReference type="ARBA" id="ARBA00012438"/>
    </source>
</evidence>
<keyword evidence="7" id="KW-0547">Nucleotide-binding</keyword>
<dbReference type="GO" id="GO:0016787">
    <property type="term" value="F:hydrolase activity"/>
    <property type="evidence" value="ECO:0007669"/>
    <property type="project" value="UniProtKB-KW"/>
</dbReference>
<dbReference type="GO" id="GO:0030295">
    <property type="term" value="F:protein kinase activator activity"/>
    <property type="evidence" value="ECO:0007669"/>
    <property type="project" value="TreeGrafter"/>
</dbReference>
<dbReference type="EC" id="2.7.13.3" evidence="3"/>
<dbReference type="SMART" id="SM00388">
    <property type="entry name" value="HisKA"/>
    <property type="match status" value="1"/>
</dbReference>
<keyword evidence="10" id="KW-1133">Transmembrane helix</keyword>
<dbReference type="InterPro" id="IPR003661">
    <property type="entry name" value="HisK_dim/P_dom"/>
</dbReference>
<dbReference type="AlphaFoldDB" id="A0A110B6E1"/>
<dbReference type="InterPro" id="IPR013655">
    <property type="entry name" value="PAS_fold_3"/>
</dbReference>
<dbReference type="Gene3D" id="2.10.70.100">
    <property type="match status" value="1"/>
</dbReference>